<dbReference type="AlphaFoldDB" id="A0A5M6CKU2"/>
<dbReference type="PANTHER" id="PTHR42866">
    <property type="entry name" value="3-DEOXY-MANNO-OCTULOSONATE CYTIDYLYLTRANSFERASE"/>
    <property type="match status" value="1"/>
</dbReference>
<evidence type="ECO:0000313" key="2">
    <source>
        <dbReference type="Proteomes" id="UP000323632"/>
    </source>
</evidence>
<proteinExistence type="predicted"/>
<dbReference type="Gene3D" id="3.90.550.10">
    <property type="entry name" value="Spore Coat Polysaccharide Biosynthesis Protein SpsA, Chain A"/>
    <property type="match status" value="1"/>
</dbReference>
<reference evidence="1 2" key="1">
    <citation type="submission" date="2019-09" db="EMBL/GenBank/DDBJ databases">
        <title>Genome sequence and assembly of Taibaiella sp.</title>
        <authorList>
            <person name="Chhetri G."/>
        </authorList>
    </citation>
    <scope>NUCLEOTIDE SEQUENCE [LARGE SCALE GENOMIC DNA]</scope>
    <source>
        <strain evidence="1 2">KVB11</strain>
    </source>
</reference>
<dbReference type="SUPFAM" id="SSF53448">
    <property type="entry name" value="Nucleotide-diphospho-sugar transferases"/>
    <property type="match status" value="1"/>
</dbReference>
<evidence type="ECO:0000313" key="1">
    <source>
        <dbReference type="EMBL" id="KAA5534602.1"/>
    </source>
</evidence>
<sequence>MSVCMQDKIVVVIQARMTSSRLPGKVLMPVLGKSLLMRMIERVKRTTYPITVVIATSTDKSDDVIEDEAKRNDIACYRGSLDNLLERHYEAAQLHNADLVIKIPSDCPLIDAKVIDKTIDVYYKHGRIYDYVSNLHPATYPDGNDVEIMTMDCLKRAQEMAKNPWELEHTTPVIWEHPEHFNIGNHIWQTGFDCSMTHRFTIDYIEDYAFILKVFEMLYPVKPHFSCNDILQLLEEHPEIYQLNEKYIGVNWYRNHLSDLKTVSAGQTKLI</sequence>
<keyword evidence="1" id="KW-0548">Nucleotidyltransferase</keyword>
<dbReference type="CDD" id="cd02518">
    <property type="entry name" value="GT2_SpsF"/>
    <property type="match status" value="1"/>
</dbReference>
<keyword evidence="2" id="KW-1185">Reference proteome</keyword>
<organism evidence="1 2">
    <name type="scientific">Taibaiella lutea</name>
    <dbReference type="NCBI Taxonomy" id="2608001"/>
    <lineage>
        <taxon>Bacteria</taxon>
        <taxon>Pseudomonadati</taxon>
        <taxon>Bacteroidota</taxon>
        <taxon>Chitinophagia</taxon>
        <taxon>Chitinophagales</taxon>
        <taxon>Chitinophagaceae</taxon>
        <taxon>Taibaiella</taxon>
    </lineage>
</organism>
<dbReference type="GO" id="GO:0005829">
    <property type="term" value="C:cytosol"/>
    <property type="evidence" value="ECO:0007669"/>
    <property type="project" value="TreeGrafter"/>
</dbReference>
<dbReference type="InterPro" id="IPR029044">
    <property type="entry name" value="Nucleotide-diphossugar_trans"/>
</dbReference>
<gene>
    <name evidence="1" type="ORF">F0919_08250</name>
</gene>
<dbReference type="PANTHER" id="PTHR42866:SF1">
    <property type="entry name" value="SPORE COAT POLYSACCHARIDE BIOSYNTHESIS PROTEIN SPSF"/>
    <property type="match status" value="1"/>
</dbReference>
<comment type="caution">
    <text evidence="1">The sequence shown here is derived from an EMBL/GenBank/DDBJ whole genome shotgun (WGS) entry which is preliminary data.</text>
</comment>
<dbReference type="EMBL" id="VWSH01000002">
    <property type="protein sequence ID" value="KAA5534602.1"/>
    <property type="molecule type" value="Genomic_DNA"/>
</dbReference>
<name>A0A5M6CKU2_9BACT</name>
<accession>A0A5M6CKU2</accession>
<dbReference type="GO" id="GO:0016779">
    <property type="term" value="F:nucleotidyltransferase activity"/>
    <property type="evidence" value="ECO:0007669"/>
    <property type="project" value="UniProtKB-KW"/>
</dbReference>
<dbReference type="Pfam" id="PF02348">
    <property type="entry name" value="CTP_transf_3"/>
    <property type="match status" value="1"/>
</dbReference>
<protein>
    <submittedName>
        <fullName evidence="1">Acylneuraminate cytidylyltransferase</fullName>
    </submittedName>
</protein>
<dbReference type="InterPro" id="IPR003329">
    <property type="entry name" value="Cytidylyl_trans"/>
</dbReference>
<dbReference type="Proteomes" id="UP000323632">
    <property type="component" value="Unassembled WGS sequence"/>
</dbReference>
<keyword evidence="1" id="KW-0808">Transferase</keyword>